<dbReference type="Gene3D" id="3.30.40.100">
    <property type="match status" value="1"/>
</dbReference>
<dbReference type="GO" id="GO:0008094">
    <property type="term" value="F:ATP-dependent activity, acting on DNA"/>
    <property type="evidence" value="ECO:0007669"/>
    <property type="project" value="TreeGrafter"/>
</dbReference>
<sequence length="1358" mass="153535">MSISAVEEESFQKHKLCGYLYVVLSVESSSHRKEDITKSLSFNTRCNIFGDGIDSIEFRTEDGITLLPIPNSNSENQDVTTSLGGNKKVLERGSGSSSGKKKKRQRLGLVDRSKSVVHQLYVLTMHKCSEIVSRVVKVSVREFGNDARVVLLIDVYLPLSLLSRGQFPKSGSIAASLFSHMSCDWEQRNLVLIDESYFCREDDDPLWRHSDCHVLGCNIHHSLLGSFQNKRFELHEIFKSLPGALKEEMIYSTRINPTNSSLGSGIWDLSDDLLMNILTDLEPRDLISIAITCRHLRSLTSSVIPCMKLKLFPHQQAAVDWMLQRELNPETLVHPLYMDFLTADGLKFYVNAVSGEIATGIAPTVRDFRGGLFCDEPGLGKTITALSLILKTQGVLADPPNGVEVRWCSHNNDQRCGYYELSGDKCAPGNVMPSWKRSVCQNGRRGQLYQDILTLDEHTKSCSPKNVGLSNCNELPESIADTCPANLGISSCTPNTVPAKRLRRSTRSLGHVRKNLFGSCEEASDGRMSNSGKKRKKDDSGDYEHDETWVQCDACRKWRKLPETSLQDSTAAWFCSMNSDLFYRDCDAPEESFDYKQPILYLPGFCSKGTSGGMEENVSFFMGVLKDHSMFLNSETRKALTWLARLSHEKLLEMGKVGLTRPVIDTRVTTDGNAKRYYKIFQSFGLVRKIERGISRWYYPRNIDNLVFDVAALQISLTKPLDFFRLYLSRATLIVVPANLVDHWKTQIMKHVRPSHLRVCIWTDQKKPLAHNLAWDYDVVITTFSRLSAEWGPRKKSVLTQVHWRRVLLDEGHTLGSSLGLTNKLQMAISLTASSRWILTGTPMPNTPDSQVSHLQPMLKFLHEEAYGQNQKSWEAGVLRPFEAKIEEGRSRLLKLLNRCMISARKLDLHTIPPCIKKVVFLNFMEEHARSYNELVVTIRRNILMADWNDPSHVESLLNPKQWKFRSRTIRNVRLSCCVAGHIKVTEAGDDIRETMDVLVSQGLDPASEEYAFIRHSILDGCSCYRCKEWCRLPVITPCRHLLCLDCVALDSEKCTFPGCGNSYKMQSPEIRTRSENPNPKWPVPQDLIELQPSYEQDDWNPDWHATSSSKVAYLVKRLKALQESNIKIGYSVVQNKESTSDELLNSNNQLGKALLHPDTCSNPNDSALKVPPEKVIIFSQFLEHIHVIEQQLTGAGIKVSGLYSPMHSTNKMKALATFQHDASCMVLLMDGSAALGLDLSFVTHVFLMEPIWDGSMEEQVISRAHRMGATRPINVEILAMRGTIEEQMLKFLKDVDGSRGSLQEEFRDDLEGGRRHVKDTDDDFIEVEAHSVTNHSLELSDPPKISFFCCWNVDGFN</sequence>
<comment type="caution">
    <text evidence="11">The sequence shown here is derived from an EMBL/GenBank/DDBJ whole genome shotgun (WGS) entry which is preliminary data.</text>
</comment>
<dbReference type="InterPro" id="IPR049730">
    <property type="entry name" value="SNF2/RAD54-like_C"/>
</dbReference>
<evidence type="ECO:0000256" key="3">
    <source>
        <dbReference type="ARBA" id="ARBA00022771"/>
    </source>
</evidence>
<dbReference type="SUPFAM" id="SSF52540">
    <property type="entry name" value="P-loop containing nucleoside triphosphate hydrolases"/>
    <property type="match status" value="3"/>
</dbReference>
<evidence type="ECO:0000259" key="10">
    <source>
        <dbReference type="PROSITE" id="PS51194"/>
    </source>
</evidence>
<dbReference type="GO" id="GO:0005634">
    <property type="term" value="C:nucleus"/>
    <property type="evidence" value="ECO:0007669"/>
    <property type="project" value="TreeGrafter"/>
</dbReference>
<dbReference type="Pfam" id="PF07496">
    <property type="entry name" value="zf-CW"/>
    <property type="match status" value="1"/>
</dbReference>
<dbReference type="GO" id="GO:0006281">
    <property type="term" value="P:DNA repair"/>
    <property type="evidence" value="ECO:0007669"/>
    <property type="project" value="TreeGrafter"/>
</dbReference>
<dbReference type="InterPro" id="IPR011124">
    <property type="entry name" value="Znf_CW"/>
</dbReference>
<dbReference type="Pfam" id="PF00271">
    <property type="entry name" value="Helicase_C"/>
    <property type="match status" value="1"/>
</dbReference>
<dbReference type="GO" id="GO:0016787">
    <property type="term" value="F:hydrolase activity"/>
    <property type="evidence" value="ECO:0007669"/>
    <property type="project" value="UniProtKB-KW"/>
</dbReference>
<keyword evidence="3" id="KW-0863">Zinc-finger</keyword>
<keyword evidence="12" id="KW-1185">Reference proteome</keyword>
<dbReference type="InterPro" id="IPR014001">
    <property type="entry name" value="Helicase_ATP-bd"/>
</dbReference>
<dbReference type="SUPFAM" id="SSF81383">
    <property type="entry name" value="F-box domain"/>
    <property type="match status" value="1"/>
</dbReference>
<keyword evidence="6" id="KW-0067">ATP-binding</keyword>
<feature type="domain" description="Helicase C-terminal" evidence="10">
    <location>
        <begin position="1163"/>
        <end position="1322"/>
    </location>
</feature>
<dbReference type="SMART" id="SM00487">
    <property type="entry name" value="DEXDc"/>
    <property type="match status" value="1"/>
</dbReference>
<dbReference type="InterPro" id="IPR001650">
    <property type="entry name" value="Helicase_C-like"/>
</dbReference>
<dbReference type="InterPro" id="IPR050628">
    <property type="entry name" value="SNF2_RAD54_helicase_TF"/>
</dbReference>
<proteinExistence type="predicted"/>
<keyword evidence="4" id="KW-0378">Hydrolase</keyword>
<dbReference type="SMART" id="SM00490">
    <property type="entry name" value="HELICc"/>
    <property type="match status" value="1"/>
</dbReference>
<dbReference type="InterPro" id="IPR038718">
    <property type="entry name" value="SNF2-like_sf"/>
</dbReference>
<evidence type="ECO:0000256" key="6">
    <source>
        <dbReference type="ARBA" id="ARBA00022840"/>
    </source>
</evidence>
<feature type="region of interest" description="Disordered" evidence="7">
    <location>
        <begin position="522"/>
        <end position="543"/>
    </location>
</feature>
<dbReference type="PROSITE" id="PS00518">
    <property type="entry name" value="ZF_RING_1"/>
    <property type="match status" value="1"/>
</dbReference>
<dbReference type="PROSITE" id="PS51050">
    <property type="entry name" value="ZF_CW"/>
    <property type="match status" value="1"/>
</dbReference>
<dbReference type="InterPro" id="IPR027417">
    <property type="entry name" value="P-loop_NTPase"/>
</dbReference>
<dbReference type="Gene3D" id="3.40.50.300">
    <property type="entry name" value="P-loop containing nucleotide triphosphate hydrolases"/>
    <property type="match status" value="1"/>
</dbReference>
<gene>
    <name evidence="11" type="ORF">MKW98_011208</name>
</gene>
<evidence type="ECO:0000259" key="8">
    <source>
        <dbReference type="PROSITE" id="PS51050"/>
    </source>
</evidence>
<feature type="domain" description="CW-type" evidence="8">
    <location>
        <begin position="543"/>
        <end position="594"/>
    </location>
</feature>
<dbReference type="PROSITE" id="PS51194">
    <property type="entry name" value="HELICASE_CTER"/>
    <property type="match status" value="1"/>
</dbReference>
<dbReference type="CDD" id="cd18793">
    <property type="entry name" value="SF2_C_SNF"/>
    <property type="match status" value="1"/>
</dbReference>
<feature type="domain" description="Helicase ATP-binding" evidence="9">
    <location>
        <begin position="696"/>
        <end position="861"/>
    </location>
</feature>
<dbReference type="CDD" id="cd18008">
    <property type="entry name" value="DEXDc_SHPRH-like"/>
    <property type="match status" value="1"/>
</dbReference>
<evidence type="ECO:0000313" key="11">
    <source>
        <dbReference type="EMBL" id="KAI3857942.1"/>
    </source>
</evidence>
<organism evidence="11 12">
    <name type="scientific">Papaver atlanticum</name>
    <dbReference type="NCBI Taxonomy" id="357466"/>
    <lineage>
        <taxon>Eukaryota</taxon>
        <taxon>Viridiplantae</taxon>
        <taxon>Streptophyta</taxon>
        <taxon>Embryophyta</taxon>
        <taxon>Tracheophyta</taxon>
        <taxon>Spermatophyta</taxon>
        <taxon>Magnoliopsida</taxon>
        <taxon>Ranunculales</taxon>
        <taxon>Papaveraceae</taxon>
        <taxon>Papaveroideae</taxon>
        <taxon>Papaver</taxon>
    </lineage>
</organism>
<dbReference type="InterPro" id="IPR036047">
    <property type="entry name" value="F-box-like_dom_sf"/>
</dbReference>
<reference evidence="11" key="1">
    <citation type="submission" date="2022-04" db="EMBL/GenBank/DDBJ databases">
        <title>A functionally conserved STORR gene fusion in Papaver species that diverged 16.8 million years ago.</title>
        <authorList>
            <person name="Catania T."/>
        </authorList>
    </citation>
    <scope>NUCLEOTIDE SEQUENCE</scope>
    <source>
        <strain evidence="11">S-188037</strain>
    </source>
</reference>
<dbReference type="InterPro" id="IPR017907">
    <property type="entry name" value="Znf_RING_CS"/>
</dbReference>
<evidence type="ECO:0000256" key="7">
    <source>
        <dbReference type="SAM" id="MobiDB-lite"/>
    </source>
</evidence>
<accession>A0AAD4S3G5</accession>
<keyword evidence="2" id="KW-0547">Nucleotide-binding</keyword>
<dbReference type="Pfam" id="PF00176">
    <property type="entry name" value="SNF2-rel_dom"/>
    <property type="match status" value="1"/>
</dbReference>
<dbReference type="CDD" id="cd09917">
    <property type="entry name" value="F-box_SF"/>
    <property type="match status" value="1"/>
</dbReference>
<dbReference type="InterPro" id="IPR000330">
    <property type="entry name" value="SNF2_N"/>
</dbReference>
<feature type="region of interest" description="Disordered" evidence="7">
    <location>
        <begin position="69"/>
        <end position="108"/>
    </location>
</feature>
<keyword evidence="1" id="KW-0479">Metal-binding</keyword>
<dbReference type="PANTHER" id="PTHR45626">
    <property type="entry name" value="TRANSCRIPTION TERMINATION FACTOR 2-RELATED"/>
    <property type="match status" value="1"/>
</dbReference>
<protein>
    <submittedName>
        <fullName evidence="11">Uncharacterized protein</fullName>
    </submittedName>
</protein>
<dbReference type="PANTHER" id="PTHR45626:SF14">
    <property type="entry name" value="ATP-DEPENDENT DNA HELICASE (EUROFUNG)"/>
    <property type="match status" value="1"/>
</dbReference>
<evidence type="ECO:0000313" key="12">
    <source>
        <dbReference type="Proteomes" id="UP001202328"/>
    </source>
</evidence>
<dbReference type="GO" id="GO:0005524">
    <property type="term" value="F:ATP binding"/>
    <property type="evidence" value="ECO:0007669"/>
    <property type="project" value="UniProtKB-KW"/>
</dbReference>
<name>A0AAD4S3G5_9MAGN</name>
<dbReference type="SMART" id="SM00256">
    <property type="entry name" value="FBOX"/>
    <property type="match status" value="1"/>
</dbReference>
<dbReference type="GO" id="GO:0008270">
    <property type="term" value="F:zinc ion binding"/>
    <property type="evidence" value="ECO:0007669"/>
    <property type="project" value="UniProtKB-KW"/>
</dbReference>
<evidence type="ECO:0000256" key="4">
    <source>
        <dbReference type="ARBA" id="ARBA00022801"/>
    </source>
</evidence>
<dbReference type="Pfam" id="PF00646">
    <property type="entry name" value="F-box"/>
    <property type="match status" value="1"/>
</dbReference>
<dbReference type="PROSITE" id="PS51192">
    <property type="entry name" value="HELICASE_ATP_BIND_1"/>
    <property type="match status" value="1"/>
</dbReference>
<dbReference type="Gene3D" id="3.40.50.10810">
    <property type="entry name" value="Tandem AAA-ATPase domain"/>
    <property type="match status" value="1"/>
</dbReference>
<dbReference type="InterPro" id="IPR001810">
    <property type="entry name" value="F-box_dom"/>
</dbReference>
<evidence type="ECO:0000256" key="1">
    <source>
        <dbReference type="ARBA" id="ARBA00022723"/>
    </source>
</evidence>
<keyword evidence="5" id="KW-0862">Zinc</keyword>
<evidence type="ECO:0000256" key="5">
    <source>
        <dbReference type="ARBA" id="ARBA00022833"/>
    </source>
</evidence>
<evidence type="ECO:0000259" key="9">
    <source>
        <dbReference type="PROSITE" id="PS51192"/>
    </source>
</evidence>
<evidence type="ECO:0000256" key="2">
    <source>
        <dbReference type="ARBA" id="ARBA00022741"/>
    </source>
</evidence>
<dbReference type="EMBL" id="JAJJMB010014794">
    <property type="protein sequence ID" value="KAI3857942.1"/>
    <property type="molecule type" value="Genomic_DNA"/>
</dbReference>
<feature type="compositionally biased region" description="Polar residues" evidence="7">
    <location>
        <begin position="70"/>
        <end position="84"/>
    </location>
</feature>
<dbReference type="Proteomes" id="UP001202328">
    <property type="component" value="Unassembled WGS sequence"/>
</dbReference>